<evidence type="ECO:0000259" key="1">
    <source>
        <dbReference type="PROSITE" id="PS51832"/>
    </source>
</evidence>
<proteinExistence type="predicted"/>
<name>A0A932LZL9_UNCTE</name>
<dbReference type="Proteomes" id="UP000741360">
    <property type="component" value="Unassembled WGS sequence"/>
</dbReference>
<protein>
    <submittedName>
        <fullName evidence="2">HD domain-containing protein</fullName>
    </submittedName>
</protein>
<dbReference type="SUPFAM" id="SSF109604">
    <property type="entry name" value="HD-domain/PDEase-like"/>
    <property type="match status" value="1"/>
</dbReference>
<dbReference type="PANTHER" id="PTHR43155:SF2">
    <property type="entry name" value="CYCLIC DI-GMP PHOSPHODIESTERASE PA4108"/>
    <property type="match status" value="1"/>
</dbReference>
<evidence type="ECO:0000313" key="3">
    <source>
        <dbReference type="Proteomes" id="UP000741360"/>
    </source>
</evidence>
<dbReference type="CDD" id="cd00077">
    <property type="entry name" value="HDc"/>
    <property type="match status" value="1"/>
</dbReference>
<comment type="caution">
    <text evidence="2">The sequence shown here is derived from an EMBL/GenBank/DDBJ whole genome shotgun (WGS) entry which is preliminary data.</text>
</comment>
<gene>
    <name evidence="2" type="ORF">HYY65_04370</name>
</gene>
<dbReference type="PROSITE" id="PS51832">
    <property type="entry name" value="HD_GYP"/>
    <property type="match status" value="1"/>
</dbReference>
<dbReference type="PANTHER" id="PTHR43155">
    <property type="entry name" value="CYCLIC DI-GMP PHOSPHODIESTERASE PA4108-RELATED"/>
    <property type="match status" value="1"/>
</dbReference>
<feature type="domain" description="HD-GYP" evidence="1">
    <location>
        <begin position="1"/>
        <end position="131"/>
    </location>
</feature>
<dbReference type="AlphaFoldDB" id="A0A932LZL9"/>
<evidence type="ECO:0000313" key="2">
    <source>
        <dbReference type="EMBL" id="MBI3014303.1"/>
    </source>
</evidence>
<sequence length="135" mass="15365">EDQVLRKPGRLTEEEMEQMKAHPKMGSDIMEHIRQLHAVLPGMRHHHERYDGKGYPDGLKGEENPLQAMIISVADTLDAMTSDRPYRKALSFETAYEEICRNAGTQLSERVVEAFKEAFRKGKIVPLQKVLSTAC</sequence>
<dbReference type="InterPro" id="IPR003607">
    <property type="entry name" value="HD/PDEase_dom"/>
</dbReference>
<organism evidence="2 3">
    <name type="scientific">Tectimicrobiota bacterium</name>
    <dbReference type="NCBI Taxonomy" id="2528274"/>
    <lineage>
        <taxon>Bacteria</taxon>
        <taxon>Pseudomonadati</taxon>
        <taxon>Nitrospinota/Tectimicrobiota group</taxon>
        <taxon>Candidatus Tectimicrobiota</taxon>
    </lineage>
</organism>
<dbReference type="InterPro" id="IPR037522">
    <property type="entry name" value="HD_GYP_dom"/>
</dbReference>
<reference evidence="2" key="1">
    <citation type="submission" date="2020-07" db="EMBL/GenBank/DDBJ databases">
        <title>Huge and variable diversity of episymbiotic CPR bacteria and DPANN archaea in groundwater ecosystems.</title>
        <authorList>
            <person name="He C.Y."/>
            <person name="Keren R."/>
            <person name="Whittaker M."/>
            <person name="Farag I.F."/>
            <person name="Doudna J."/>
            <person name="Cate J.H.D."/>
            <person name="Banfield J.F."/>
        </authorList>
    </citation>
    <scope>NUCLEOTIDE SEQUENCE</scope>
    <source>
        <strain evidence="2">NC_groundwater_717_Ag_S-0.2um_59_8</strain>
    </source>
</reference>
<feature type="non-terminal residue" evidence="2">
    <location>
        <position position="1"/>
    </location>
</feature>
<dbReference type="EMBL" id="JACPSX010000080">
    <property type="protein sequence ID" value="MBI3014303.1"/>
    <property type="molecule type" value="Genomic_DNA"/>
</dbReference>
<dbReference type="Gene3D" id="1.10.3210.10">
    <property type="entry name" value="Hypothetical protein af1432"/>
    <property type="match status" value="1"/>
</dbReference>
<accession>A0A932LZL9</accession>
<dbReference type="Pfam" id="PF13487">
    <property type="entry name" value="HD_5"/>
    <property type="match status" value="1"/>
</dbReference>